<feature type="binding site" evidence="3">
    <location>
        <position position="96"/>
    </location>
    <ligand>
        <name>substrate</name>
    </ligand>
</feature>
<dbReference type="AlphaFoldDB" id="A0A3L9Y4G5"/>
<dbReference type="GO" id="GO:0019853">
    <property type="term" value="P:L-ascorbic acid biosynthetic process"/>
    <property type="evidence" value="ECO:0007669"/>
    <property type="project" value="TreeGrafter"/>
</dbReference>
<evidence type="ECO:0000256" key="3">
    <source>
        <dbReference type="PIRSR" id="PIRSR605511-2"/>
    </source>
</evidence>
<feature type="active site" description="Proton donor/acceptor" evidence="2">
    <location>
        <position position="193"/>
    </location>
</feature>
<keyword evidence="6" id="KW-1185">Reference proteome</keyword>
<evidence type="ECO:0000259" key="4">
    <source>
        <dbReference type="Pfam" id="PF08450"/>
    </source>
</evidence>
<keyword evidence="3" id="KW-0479">Metal-binding</keyword>
<protein>
    <submittedName>
        <fullName evidence="5">SMP-30/gluconolactonase/LRE family protein</fullName>
    </submittedName>
</protein>
<dbReference type="PRINTS" id="PR01790">
    <property type="entry name" value="SMP30FAMILY"/>
</dbReference>
<dbReference type="InterPro" id="IPR005511">
    <property type="entry name" value="SMP-30"/>
</dbReference>
<feature type="binding site" evidence="3">
    <location>
        <position position="193"/>
    </location>
    <ligand>
        <name>a divalent metal cation</name>
        <dbReference type="ChEBI" id="CHEBI:60240"/>
    </ligand>
</feature>
<dbReference type="Proteomes" id="UP000281343">
    <property type="component" value="Unassembled WGS sequence"/>
</dbReference>
<dbReference type="Pfam" id="PF08450">
    <property type="entry name" value="SGL"/>
    <property type="match status" value="1"/>
</dbReference>
<dbReference type="GO" id="GO:0004341">
    <property type="term" value="F:gluconolactonase activity"/>
    <property type="evidence" value="ECO:0007669"/>
    <property type="project" value="TreeGrafter"/>
</dbReference>
<dbReference type="InterPro" id="IPR013658">
    <property type="entry name" value="SGL"/>
</dbReference>
<gene>
    <name evidence="5" type="ORF">D9R08_01565</name>
</gene>
<evidence type="ECO:0000313" key="5">
    <source>
        <dbReference type="EMBL" id="RMA43649.1"/>
    </source>
</evidence>
<accession>A0A3L9Y4G5</accession>
<feature type="binding site" evidence="3">
    <location>
        <position position="15"/>
    </location>
    <ligand>
        <name>a divalent metal cation</name>
        <dbReference type="ChEBI" id="CHEBI:60240"/>
    </ligand>
</feature>
<evidence type="ECO:0000256" key="1">
    <source>
        <dbReference type="ARBA" id="ARBA00008853"/>
    </source>
</evidence>
<dbReference type="InterPro" id="IPR011042">
    <property type="entry name" value="6-blade_b-propeller_TolB-like"/>
</dbReference>
<comment type="caution">
    <text evidence="5">The sequence shown here is derived from an EMBL/GenBank/DDBJ whole genome shotgun (WGS) entry which is preliminary data.</text>
</comment>
<keyword evidence="3" id="KW-0862">Zinc</keyword>
<dbReference type="PANTHER" id="PTHR10907:SF47">
    <property type="entry name" value="REGUCALCIN"/>
    <property type="match status" value="1"/>
</dbReference>
<name>A0A3L9Y4G5_9RHOB</name>
<dbReference type="RefSeq" id="WP_121896239.1">
    <property type="nucleotide sequence ID" value="NZ_RCNT01000001.1"/>
</dbReference>
<evidence type="ECO:0000313" key="6">
    <source>
        <dbReference type="Proteomes" id="UP000281343"/>
    </source>
</evidence>
<organism evidence="5 6">
    <name type="scientific">Rhodophyticola porphyridii</name>
    <dbReference type="NCBI Taxonomy" id="1852017"/>
    <lineage>
        <taxon>Bacteria</taxon>
        <taxon>Pseudomonadati</taxon>
        <taxon>Pseudomonadota</taxon>
        <taxon>Alphaproteobacteria</taxon>
        <taxon>Rhodobacterales</taxon>
        <taxon>Roseobacteraceae</taxon>
        <taxon>Rhodophyticola</taxon>
    </lineage>
</organism>
<dbReference type="OrthoDB" id="2633250at2"/>
<comment type="similarity">
    <text evidence="1">Belongs to the SMP-30/CGR1 family.</text>
</comment>
<dbReference type="GO" id="GO:0005509">
    <property type="term" value="F:calcium ion binding"/>
    <property type="evidence" value="ECO:0007669"/>
    <property type="project" value="TreeGrafter"/>
</dbReference>
<reference evidence="5 6" key="1">
    <citation type="submission" date="2018-10" db="EMBL/GenBank/DDBJ databases">
        <authorList>
            <person name="Jung H.S."/>
            <person name="Jeon C.O."/>
        </authorList>
    </citation>
    <scope>NUCLEOTIDE SEQUENCE [LARGE SCALE GENOMIC DNA]</scope>
    <source>
        <strain evidence="5 6">MA-7-27</strain>
    </source>
</reference>
<dbReference type="EMBL" id="RCNT01000001">
    <property type="protein sequence ID" value="RMA43649.1"/>
    <property type="molecule type" value="Genomic_DNA"/>
</dbReference>
<evidence type="ECO:0000256" key="2">
    <source>
        <dbReference type="PIRSR" id="PIRSR605511-1"/>
    </source>
</evidence>
<feature type="binding site" evidence="3">
    <location>
        <position position="143"/>
    </location>
    <ligand>
        <name>a divalent metal cation</name>
        <dbReference type="ChEBI" id="CHEBI:60240"/>
    </ligand>
</feature>
<dbReference type="SUPFAM" id="SSF63829">
    <property type="entry name" value="Calcium-dependent phosphotriesterase"/>
    <property type="match status" value="1"/>
</dbReference>
<feature type="domain" description="SMP-30/Gluconolactonase/LRE-like region" evidence="4">
    <location>
        <begin position="13"/>
        <end position="249"/>
    </location>
</feature>
<comment type="cofactor">
    <cofactor evidence="3">
        <name>Zn(2+)</name>
        <dbReference type="ChEBI" id="CHEBI:29105"/>
    </cofactor>
    <text evidence="3">Binds 1 divalent metal cation per subunit.</text>
</comment>
<dbReference type="Gene3D" id="2.120.10.30">
    <property type="entry name" value="TolB, C-terminal domain"/>
    <property type="match status" value="1"/>
</dbReference>
<dbReference type="PANTHER" id="PTHR10907">
    <property type="entry name" value="REGUCALCIN"/>
    <property type="match status" value="1"/>
</dbReference>
<proteinExistence type="inferred from homology"/>
<sequence>MTAEVFDDRRSILGEGALWHPRLERLFWFDIMGKRLFSRMGGERQEWTFDRHASAAGWVDDSTLLVATERDLIRFDILTGASDVVVPLEASNALTRSNDGRADPYGGFWIGTMGKMADAGAGKIYRYYQGEIRPLYDGITIPNAICFTPDGRQACFADTDKRLVWRVSLNEEGWPRGEPEIYLDHRAAGVNPDGAVIDAEGCFVCAEWGGWSVGRYDSGGTLIEEFSVPVEQPSCPALADGILYVTTARQGLPEVQADSQPLAGMTFRIETGMTGQQEHQVIL</sequence>
<feature type="binding site" evidence="3">
    <location>
        <position position="98"/>
    </location>
    <ligand>
        <name>substrate</name>
    </ligand>
</feature>